<dbReference type="InterPro" id="IPR016032">
    <property type="entry name" value="Sig_transdc_resp-reg_C-effctor"/>
</dbReference>
<name>A0A1I6FGS6_9PSEU</name>
<evidence type="ECO:0000313" key="5">
    <source>
        <dbReference type="Proteomes" id="UP000198583"/>
    </source>
</evidence>
<dbReference type="Pfam" id="PF00072">
    <property type="entry name" value="Response_reg"/>
    <property type="match status" value="1"/>
</dbReference>
<dbReference type="SMART" id="SM00421">
    <property type="entry name" value="HTH_LUXR"/>
    <property type="match status" value="1"/>
</dbReference>
<evidence type="ECO:0000259" key="3">
    <source>
        <dbReference type="PROSITE" id="PS50110"/>
    </source>
</evidence>
<evidence type="ECO:0000313" key="4">
    <source>
        <dbReference type="EMBL" id="SFR29141.1"/>
    </source>
</evidence>
<dbReference type="PANTHER" id="PTHR45566">
    <property type="entry name" value="HTH-TYPE TRANSCRIPTIONAL REGULATOR YHJB-RELATED"/>
    <property type="match status" value="1"/>
</dbReference>
<dbReference type="Proteomes" id="UP000198583">
    <property type="component" value="Unassembled WGS sequence"/>
</dbReference>
<dbReference type="GO" id="GO:0003677">
    <property type="term" value="F:DNA binding"/>
    <property type="evidence" value="ECO:0007669"/>
    <property type="project" value="UniProtKB-KW"/>
</dbReference>
<evidence type="ECO:0000256" key="2">
    <source>
        <dbReference type="PROSITE-ProRule" id="PRU00169"/>
    </source>
</evidence>
<proteinExistence type="predicted"/>
<dbReference type="EMBL" id="FOYL01000017">
    <property type="protein sequence ID" value="SFR29141.1"/>
    <property type="molecule type" value="Genomic_DNA"/>
</dbReference>
<gene>
    <name evidence="4" type="ORF">SAMN04488564_11765</name>
</gene>
<dbReference type="AlphaFoldDB" id="A0A1I6FGS6"/>
<dbReference type="Pfam" id="PF00196">
    <property type="entry name" value="GerE"/>
    <property type="match status" value="1"/>
</dbReference>
<dbReference type="GO" id="GO:0000160">
    <property type="term" value="P:phosphorelay signal transduction system"/>
    <property type="evidence" value="ECO:0007669"/>
    <property type="project" value="InterPro"/>
</dbReference>
<dbReference type="PROSITE" id="PS50110">
    <property type="entry name" value="RESPONSE_REGULATORY"/>
    <property type="match status" value="1"/>
</dbReference>
<sequence>MIEIGVIDDEGFYRDVMGRWLDDGDEKIELVAATATVAEYLALPRRAPIVILDLNLADGSMFTTNIRSLIAAGHQVVVFSAWAEHSDVEAATKAGAETYLHKRTTDTATLASVVREVAAGESPMTVDHAFALSRNKNCPELSLRQRQVLETYGSGVTLKATARRLGMSESTVKEHIRRIKAKYAEIGRPIGYRGDFGRRLAEDNGPAVTPAE</sequence>
<organism evidence="4 5">
    <name type="scientific">Lentzea waywayandensis</name>
    <dbReference type="NCBI Taxonomy" id="84724"/>
    <lineage>
        <taxon>Bacteria</taxon>
        <taxon>Bacillati</taxon>
        <taxon>Actinomycetota</taxon>
        <taxon>Actinomycetes</taxon>
        <taxon>Pseudonocardiales</taxon>
        <taxon>Pseudonocardiaceae</taxon>
        <taxon>Lentzea</taxon>
    </lineage>
</organism>
<protein>
    <submittedName>
        <fullName evidence="4">DNA-binding response regulator, NarL/FixJ family, contains REC and HTH domains</fullName>
    </submittedName>
</protein>
<keyword evidence="5" id="KW-1185">Reference proteome</keyword>
<dbReference type="STRING" id="84724.SAMN04488564_11765"/>
<dbReference type="RefSeq" id="WP_245822693.1">
    <property type="nucleotide sequence ID" value="NZ_FOYL01000017.1"/>
</dbReference>
<dbReference type="Gene3D" id="1.10.10.10">
    <property type="entry name" value="Winged helix-like DNA-binding domain superfamily/Winged helix DNA-binding domain"/>
    <property type="match status" value="1"/>
</dbReference>
<dbReference type="SUPFAM" id="SSF46894">
    <property type="entry name" value="C-terminal effector domain of the bipartite response regulators"/>
    <property type="match status" value="1"/>
</dbReference>
<keyword evidence="1 4" id="KW-0238">DNA-binding</keyword>
<dbReference type="CDD" id="cd06170">
    <property type="entry name" value="LuxR_C_like"/>
    <property type="match status" value="1"/>
</dbReference>
<dbReference type="InterPro" id="IPR001789">
    <property type="entry name" value="Sig_transdc_resp-reg_receiver"/>
</dbReference>
<dbReference type="SMART" id="SM00448">
    <property type="entry name" value="REC"/>
    <property type="match status" value="1"/>
</dbReference>
<dbReference type="InterPro" id="IPR051015">
    <property type="entry name" value="EvgA-like"/>
</dbReference>
<reference evidence="5" key="1">
    <citation type="submission" date="2016-10" db="EMBL/GenBank/DDBJ databases">
        <authorList>
            <person name="Varghese N."/>
            <person name="Submissions S."/>
        </authorList>
    </citation>
    <scope>NUCLEOTIDE SEQUENCE [LARGE SCALE GENOMIC DNA]</scope>
    <source>
        <strain evidence="5">DSM 44232</strain>
    </source>
</reference>
<dbReference type="InterPro" id="IPR000792">
    <property type="entry name" value="Tscrpt_reg_LuxR_C"/>
</dbReference>
<feature type="modified residue" description="4-aspartylphosphate" evidence="2">
    <location>
        <position position="53"/>
    </location>
</feature>
<dbReference type="Gene3D" id="3.40.50.2300">
    <property type="match status" value="1"/>
</dbReference>
<dbReference type="InterPro" id="IPR036388">
    <property type="entry name" value="WH-like_DNA-bd_sf"/>
</dbReference>
<feature type="domain" description="Response regulatory" evidence="3">
    <location>
        <begin position="3"/>
        <end position="117"/>
    </location>
</feature>
<accession>A0A1I6FGS6</accession>
<dbReference type="PANTHER" id="PTHR45566:SF2">
    <property type="entry name" value="NARL SUBFAMILY"/>
    <property type="match status" value="1"/>
</dbReference>
<keyword evidence="2" id="KW-0597">Phosphoprotein</keyword>
<dbReference type="PRINTS" id="PR00038">
    <property type="entry name" value="HTHLUXR"/>
</dbReference>
<dbReference type="SUPFAM" id="SSF52172">
    <property type="entry name" value="CheY-like"/>
    <property type="match status" value="1"/>
</dbReference>
<dbReference type="GO" id="GO:0006355">
    <property type="term" value="P:regulation of DNA-templated transcription"/>
    <property type="evidence" value="ECO:0007669"/>
    <property type="project" value="InterPro"/>
</dbReference>
<dbReference type="InterPro" id="IPR011006">
    <property type="entry name" value="CheY-like_superfamily"/>
</dbReference>
<evidence type="ECO:0000256" key="1">
    <source>
        <dbReference type="ARBA" id="ARBA00023125"/>
    </source>
</evidence>